<dbReference type="InterPro" id="IPR013249">
    <property type="entry name" value="RNA_pol_sigma70_r4_t2"/>
</dbReference>
<evidence type="ECO:0000256" key="3">
    <source>
        <dbReference type="ARBA" id="ARBA00023082"/>
    </source>
</evidence>
<evidence type="ECO:0000259" key="5">
    <source>
        <dbReference type="Pfam" id="PF08281"/>
    </source>
</evidence>
<sequence length="197" mass="23235">MIDLNNKAEHKSLSEDRHLFKRISQNEYKALDLLFNKYYDPLCGFGNLFEKDQMIIEEQVSDVFMLLWNKREALTEIENPKSYIYVIAKNLLIKKNKYVKNKHYLDDKKENQLVLKAHPSFEEEVIDQEHQLAYQKAIAQILKEIPKKSREIFEMSRVEGLKYKEISEIMGISPRTVENHIATALRLISKKVATISF</sequence>
<dbReference type="InterPro" id="IPR013325">
    <property type="entry name" value="RNA_pol_sigma_r2"/>
</dbReference>
<dbReference type="PANTHER" id="PTHR43133">
    <property type="entry name" value="RNA POLYMERASE ECF-TYPE SIGMA FACTO"/>
    <property type="match status" value="1"/>
</dbReference>
<comment type="caution">
    <text evidence="6">The sequence shown here is derived from an EMBL/GenBank/DDBJ whole genome shotgun (WGS) entry which is preliminary data.</text>
</comment>
<dbReference type="GO" id="GO:0006352">
    <property type="term" value="P:DNA-templated transcription initiation"/>
    <property type="evidence" value="ECO:0007669"/>
    <property type="project" value="InterPro"/>
</dbReference>
<keyword evidence="3" id="KW-0731">Sigma factor</keyword>
<dbReference type="Gene3D" id="1.10.1740.10">
    <property type="match status" value="1"/>
</dbReference>
<dbReference type="InterPro" id="IPR013324">
    <property type="entry name" value="RNA_pol_sigma_r3/r4-like"/>
</dbReference>
<dbReference type="Proteomes" id="UP000290608">
    <property type="component" value="Unassembled WGS sequence"/>
</dbReference>
<dbReference type="STRING" id="1122159.SAMN02745246_00933"/>
<dbReference type="Pfam" id="PF08281">
    <property type="entry name" value="Sigma70_r4_2"/>
    <property type="match status" value="1"/>
</dbReference>
<keyword evidence="2" id="KW-0805">Transcription regulation</keyword>
<protein>
    <submittedName>
        <fullName evidence="6">RNA polymerase sigma-70 factor (ECF subfamily)</fullName>
    </submittedName>
</protein>
<keyword evidence="4" id="KW-0804">Transcription</keyword>
<feature type="domain" description="RNA polymerase sigma factor 70 region 4 type 2" evidence="5">
    <location>
        <begin position="137"/>
        <end position="186"/>
    </location>
</feature>
<evidence type="ECO:0000256" key="4">
    <source>
        <dbReference type="ARBA" id="ARBA00023163"/>
    </source>
</evidence>
<dbReference type="InterPro" id="IPR014284">
    <property type="entry name" value="RNA_pol_sigma-70_dom"/>
</dbReference>
<dbReference type="Gene3D" id="1.10.10.10">
    <property type="entry name" value="Winged helix-like DNA-binding domain superfamily/Winged helix DNA-binding domain"/>
    <property type="match status" value="1"/>
</dbReference>
<dbReference type="NCBIfam" id="TIGR02937">
    <property type="entry name" value="sigma70-ECF"/>
    <property type="match status" value="1"/>
</dbReference>
<dbReference type="PANTHER" id="PTHR43133:SF46">
    <property type="entry name" value="RNA POLYMERASE SIGMA-70 FACTOR ECF SUBFAMILY"/>
    <property type="match status" value="1"/>
</dbReference>
<reference evidence="6 7" key="1">
    <citation type="submission" date="2018-07" db="EMBL/GenBank/DDBJ databases">
        <title>Leeuwenhoekiella genomics.</title>
        <authorList>
            <person name="Tahon G."/>
            <person name="Willems A."/>
        </authorList>
    </citation>
    <scope>NUCLEOTIDE SEQUENCE [LARGE SCALE GENOMIC DNA]</scope>
    <source>
        <strain evidence="6 7">LMG 1345</strain>
    </source>
</reference>
<proteinExistence type="inferred from homology"/>
<accession>A0A4Q0PPD1</accession>
<dbReference type="SUPFAM" id="SSF88946">
    <property type="entry name" value="Sigma2 domain of RNA polymerase sigma factors"/>
    <property type="match status" value="1"/>
</dbReference>
<name>A0A4Q0PPD1_9FLAO</name>
<dbReference type="GO" id="GO:0016987">
    <property type="term" value="F:sigma factor activity"/>
    <property type="evidence" value="ECO:0007669"/>
    <property type="project" value="UniProtKB-KW"/>
</dbReference>
<comment type="similarity">
    <text evidence="1">Belongs to the sigma-70 factor family. ECF subfamily.</text>
</comment>
<dbReference type="InterPro" id="IPR039425">
    <property type="entry name" value="RNA_pol_sigma-70-like"/>
</dbReference>
<organism evidence="6 7">
    <name type="scientific">Leeuwenhoekiella marinoflava</name>
    <dbReference type="NCBI Taxonomy" id="988"/>
    <lineage>
        <taxon>Bacteria</taxon>
        <taxon>Pseudomonadati</taxon>
        <taxon>Bacteroidota</taxon>
        <taxon>Flavobacteriia</taxon>
        <taxon>Flavobacteriales</taxon>
        <taxon>Flavobacteriaceae</taxon>
        <taxon>Leeuwenhoekiella</taxon>
    </lineage>
</organism>
<evidence type="ECO:0000313" key="6">
    <source>
        <dbReference type="EMBL" id="RXG32420.1"/>
    </source>
</evidence>
<dbReference type="SUPFAM" id="SSF88659">
    <property type="entry name" value="Sigma3 and sigma4 domains of RNA polymerase sigma factors"/>
    <property type="match status" value="1"/>
</dbReference>
<dbReference type="AlphaFoldDB" id="A0A4Q0PPD1"/>
<dbReference type="GO" id="GO:0003677">
    <property type="term" value="F:DNA binding"/>
    <property type="evidence" value="ECO:0007669"/>
    <property type="project" value="InterPro"/>
</dbReference>
<gene>
    <name evidence="6" type="ORF">DSL99_742</name>
</gene>
<evidence type="ECO:0000256" key="2">
    <source>
        <dbReference type="ARBA" id="ARBA00023015"/>
    </source>
</evidence>
<dbReference type="InterPro" id="IPR036388">
    <property type="entry name" value="WH-like_DNA-bd_sf"/>
</dbReference>
<evidence type="ECO:0000313" key="7">
    <source>
        <dbReference type="Proteomes" id="UP000290608"/>
    </source>
</evidence>
<evidence type="ECO:0000256" key="1">
    <source>
        <dbReference type="ARBA" id="ARBA00010641"/>
    </source>
</evidence>
<dbReference type="EMBL" id="QOVL01000003">
    <property type="protein sequence ID" value="RXG32420.1"/>
    <property type="molecule type" value="Genomic_DNA"/>
</dbReference>
<dbReference type="CDD" id="cd06171">
    <property type="entry name" value="Sigma70_r4"/>
    <property type="match status" value="1"/>
</dbReference>